<dbReference type="AlphaFoldDB" id="A0A437AEL0"/>
<protein>
    <submittedName>
        <fullName evidence="2">Uncharacterized protein</fullName>
    </submittedName>
</protein>
<evidence type="ECO:0000313" key="3">
    <source>
        <dbReference type="Proteomes" id="UP000283090"/>
    </source>
</evidence>
<feature type="region of interest" description="Disordered" evidence="1">
    <location>
        <begin position="77"/>
        <end position="119"/>
    </location>
</feature>
<proteinExistence type="predicted"/>
<gene>
    <name evidence="2" type="ORF">DFL_000564</name>
</gene>
<feature type="compositionally biased region" description="Polar residues" evidence="1">
    <location>
        <begin position="96"/>
        <end position="106"/>
    </location>
</feature>
<comment type="caution">
    <text evidence="2">The sequence shown here is derived from an EMBL/GenBank/DDBJ whole genome shotgun (WGS) entry which is preliminary data.</text>
</comment>
<evidence type="ECO:0000256" key="1">
    <source>
        <dbReference type="SAM" id="MobiDB-lite"/>
    </source>
</evidence>
<dbReference type="GeneID" id="93582875"/>
<name>A0A437AEL0_ARTFL</name>
<dbReference type="Proteomes" id="UP000283090">
    <property type="component" value="Unassembled WGS sequence"/>
</dbReference>
<evidence type="ECO:0000313" key="2">
    <source>
        <dbReference type="EMBL" id="RVD89561.1"/>
    </source>
</evidence>
<sequence>MCVEETDHFQKCSHESAVVVTICNIYANMAEFADPTGILTSEDAITVEFCPAWRRIHTRHMRYCVRCELQIQEEFRRQKEEGKKKKYRDESEADNEGNTGASSGDSWQLVVQAPPEADA</sequence>
<reference evidence="2 3" key="1">
    <citation type="submission" date="2019-01" db="EMBL/GenBank/DDBJ databases">
        <title>Intercellular communication is required for trap formation in the nematode-trapping fungus Duddingtonia flagrans.</title>
        <authorList>
            <person name="Youssar L."/>
            <person name="Wernet V."/>
            <person name="Hensel N."/>
            <person name="Hildebrandt H.-G."/>
            <person name="Fischer R."/>
        </authorList>
    </citation>
    <scope>NUCLEOTIDE SEQUENCE [LARGE SCALE GENOMIC DNA]</scope>
    <source>
        <strain evidence="2 3">CBS H-5679</strain>
    </source>
</reference>
<organism evidence="2 3">
    <name type="scientific">Arthrobotrys flagrans</name>
    <name type="common">Nematode-trapping fungus</name>
    <name type="synonym">Trichothecium flagrans</name>
    <dbReference type="NCBI Taxonomy" id="97331"/>
    <lineage>
        <taxon>Eukaryota</taxon>
        <taxon>Fungi</taxon>
        <taxon>Dikarya</taxon>
        <taxon>Ascomycota</taxon>
        <taxon>Pezizomycotina</taxon>
        <taxon>Orbiliomycetes</taxon>
        <taxon>Orbiliales</taxon>
        <taxon>Orbiliaceae</taxon>
        <taxon>Arthrobotrys</taxon>
    </lineage>
</organism>
<dbReference type="RefSeq" id="XP_067495105.1">
    <property type="nucleotide sequence ID" value="XM_067634928.1"/>
</dbReference>
<dbReference type="EMBL" id="SAEB01000001">
    <property type="protein sequence ID" value="RVD89561.1"/>
    <property type="molecule type" value="Genomic_DNA"/>
</dbReference>
<keyword evidence="3" id="KW-1185">Reference proteome</keyword>
<accession>A0A437AEL0</accession>
<dbReference type="OrthoDB" id="5349937at2759"/>
<feature type="compositionally biased region" description="Basic and acidic residues" evidence="1">
    <location>
        <begin position="77"/>
        <end position="90"/>
    </location>
</feature>
<dbReference type="VEuPathDB" id="FungiDB:DFL_000564"/>